<evidence type="ECO:0000256" key="1">
    <source>
        <dbReference type="SAM" id="Phobius"/>
    </source>
</evidence>
<reference evidence="2 3" key="1">
    <citation type="submission" date="2014-03" db="EMBL/GenBank/DDBJ databases">
        <title>Genome sequence of Mycoplasma ovipneumoniae strain 14811.</title>
        <authorList>
            <person name="Sirand-Pugnet P."/>
            <person name="Breton M."/>
            <person name="Dordet-Frisoni E."/>
            <person name="Baranowski E."/>
            <person name="Barre A."/>
            <person name="Couture C."/>
            <person name="Dupuy V."/>
            <person name="Gaurivaud P."/>
            <person name="Jacob D."/>
            <person name="Lemaitre C."/>
            <person name="Manso-Silvan L."/>
            <person name="Nikolski M."/>
            <person name="Nouvel L.-X."/>
            <person name="Poumarat F."/>
            <person name="Tardy F."/>
            <person name="Thebault P."/>
            <person name="Theil S."/>
            <person name="Citti C."/>
            <person name="Thiaucourt F."/>
            <person name="Blanchard A."/>
        </authorList>
    </citation>
    <scope>NUCLEOTIDE SEQUENCE [LARGE SCALE GENOMIC DNA]</scope>
    <source>
        <strain evidence="2 3">14811</strain>
    </source>
</reference>
<accession>A0A014M379</accession>
<keyword evidence="1" id="KW-0812">Transmembrane</keyword>
<dbReference type="AlphaFoldDB" id="A0A014M379"/>
<name>A0A014M379_9BACT</name>
<dbReference type="STRING" id="1188239.MOVI_0310"/>
<evidence type="ECO:0000313" key="3">
    <source>
        <dbReference type="Proteomes" id="UP000020977"/>
    </source>
</evidence>
<dbReference type="RefSeq" id="WP_044283896.1">
    <property type="nucleotide sequence ID" value="NZ_JFAD01000007.1"/>
</dbReference>
<dbReference type="EMBL" id="JFAD01000007">
    <property type="protein sequence ID" value="EXU61413.1"/>
    <property type="molecule type" value="Genomic_DNA"/>
</dbReference>
<keyword evidence="1" id="KW-1133">Transmembrane helix</keyword>
<comment type="caution">
    <text evidence="2">The sequence shown here is derived from an EMBL/GenBank/DDBJ whole genome shotgun (WGS) entry which is preliminary data.</text>
</comment>
<protein>
    <submittedName>
        <fullName evidence="2">Membrane protein P80</fullName>
    </submittedName>
</protein>
<dbReference type="eggNOG" id="ENOG5030MDH">
    <property type="taxonomic scope" value="Bacteria"/>
</dbReference>
<feature type="transmembrane region" description="Helical" evidence="1">
    <location>
        <begin position="32"/>
        <end position="56"/>
    </location>
</feature>
<dbReference type="NCBIfam" id="NF045833">
    <property type="entry name" value="P80_membrane"/>
    <property type="match status" value="1"/>
</dbReference>
<sequence length="702" mass="79760">MKKQNIFQKIANLNSDSRKKQQEKAPAKAKKVWIPIILTAGFLTVIGLGVGIPLSYSSGSKTNLEIRDPKSNIVILKSPIADKNIKVEELLSVFKSDNSKQRDDLREAQKYLIEFLYDQEYEASKVFQAAWENTNTDKTQGNSRRFTLQSFEEIRQSQRNFLNDERSRYQTTFGFNNWETEFNKYLNSDPRFNNAINIEQAVEALSINAAQNVAFARFKLGINKNFTKSDIEDRILKDDIKDEKGQVVYKKGEKLFANLIEIGKNGFGPNIVSPNPTSASNDPKISAFITNSFIKEYVNPTKIINEIYFDPKAPLAGNFNFFEISQISINAKPNAKDAKSPWTVDKKTLQELLTYKVLKTSSESSLAEQVSNNLELIENFKGGNSTDPTQNNQDKILLSTLDYENNKKSAEILGQLPIASLSQTLTNNEAGYIFAFLDNSTTAGPKQKLFSKTLMEKLKDLLFKNAQSLLVDPSELNSKPISEIRSLNQRLHSYIQGLSDNELAQAGRAFLETFGADENDNRTHLVYNLGDNLKLVLDSKGMKVLSLNKISSLEEFNKIISHQLQLSANNQVDSKQNSTINMSQLFADISNNNFIQSLLVRDANYQKQLLESKKTTVEQEKTNFLNSVLQSSENFLNFYVLSQVLNINQKLQDYISNATLNDLSADFWYNNQQERWELKADPSKELRQAIIDKLESLFRFNH</sequence>
<evidence type="ECO:0000313" key="2">
    <source>
        <dbReference type="EMBL" id="EXU61413.1"/>
    </source>
</evidence>
<dbReference type="Proteomes" id="UP000020977">
    <property type="component" value="Unassembled WGS sequence"/>
</dbReference>
<keyword evidence="1" id="KW-0472">Membrane</keyword>
<organism evidence="2 3">
    <name type="scientific">Mesomycoplasma ovipneumoniae 14811</name>
    <dbReference type="NCBI Taxonomy" id="1188239"/>
    <lineage>
        <taxon>Bacteria</taxon>
        <taxon>Bacillati</taxon>
        <taxon>Mycoplasmatota</taxon>
        <taxon>Mycoplasmoidales</taxon>
        <taxon>Metamycoplasmataceae</taxon>
        <taxon>Mesomycoplasma</taxon>
    </lineage>
</organism>
<proteinExistence type="predicted"/>
<gene>
    <name evidence="2" type="ORF">MOVI_0310</name>
</gene>